<name>A0A080N6A6_9BIFI</name>
<dbReference type="SUPFAM" id="SSF88659">
    <property type="entry name" value="Sigma3 and sigma4 domains of RNA polymerase sigma factors"/>
    <property type="match status" value="1"/>
</dbReference>
<dbReference type="STRING" id="1341695.BBOMB_0788"/>
<dbReference type="GO" id="GO:0006352">
    <property type="term" value="P:DNA-templated transcription initiation"/>
    <property type="evidence" value="ECO:0007669"/>
    <property type="project" value="InterPro"/>
</dbReference>
<dbReference type="InterPro" id="IPR001766">
    <property type="entry name" value="Fork_head_dom"/>
</dbReference>
<accession>A0A080N6A6</accession>
<dbReference type="AlphaFoldDB" id="A0A080N6A6"/>
<dbReference type="InterPro" id="IPR013249">
    <property type="entry name" value="RNA_pol_sigma70_r4_t2"/>
</dbReference>
<evidence type="ECO:0000256" key="5">
    <source>
        <dbReference type="ARBA" id="ARBA00023163"/>
    </source>
</evidence>
<evidence type="ECO:0000256" key="3">
    <source>
        <dbReference type="ARBA" id="ARBA00023082"/>
    </source>
</evidence>
<feature type="region of interest" description="Disordered" evidence="6">
    <location>
        <begin position="27"/>
        <end position="50"/>
    </location>
</feature>
<keyword evidence="4" id="KW-0238">DNA-binding</keyword>
<feature type="region of interest" description="Disordered" evidence="6">
    <location>
        <begin position="259"/>
        <end position="296"/>
    </location>
</feature>
<dbReference type="Gene3D" id="1.10.1740.10">
    <property type="match status" value="1"/>
</dbReference>
<dbReference type="InterPro" id="IPR013324">
    <property type="entry name" value="RNA_pol_sigma_r3/r4-like"/>
</dbReference>
<keyword evidence="3" id="KW-0731">Sigma factor</keyword>
<comment type="caution">
    <text evidence="8">The sequence shown here is derived from an EMBL/GenBank/DDBJ whole genome shotgun (WGS) entry which is preliminary data.</text>
</comment>
<dbReference type="GO" id="GO:0016987">
    <property type="term" value="F:sigma factor activity"/>
    <property type="evidence" value="ECO:0007669"/>
    <property type="project" value="UniProtKB-KW"/>
</dbReference>
<dbReference type="PROSITE" id="PS50039">
    <property type="entry name" value="FORK_HEAD_3"/>
    <property type="match status" value="1"/>
</dbReference>
<feature type="compositionally biased region" description="Low complexity" evidence="6">
    <location>
        <begin position="37"/>
        <end position="50"/>
    </location>
</feature>
<dbReference type="InterPro" id="IPR007627">
    <property type="entry name" value="RNA_pol_sigma70_r2"/>
</dbReference>
<comment type="similarity">
    <text evidence="1">Belongs to the sigma-70 factor family. ECF subfamily.</text>
</comment>
<dbReference type="Pfam" id="PF08281">
    <property type="entry name" value="Sigma70_r4_2"/>
    <property type="match status" value="1"/>
</dbReference>
<dbReference type="InterPro" id="IPR013325">
    <property type="entry name" value="RNA_pol_sigma_r2"/>
</dbReference>
<dbReference type="NCBIfam" id="TIGR02937">
    <property type="entry name" value="sigma70-ECF"/>
    <property type="match status" value="1"/>
</dbReference>
<dbReference type="InterPro" id="IPR039425">
    <property type="entry name" value="RNA_pol_sigma-70-like"/>
</dbReference>
<organism evidence="8 9">
    <name type="scientific">Bifidobacterium bombi DSM 19703</name>
    <dbReference type="NCBI Taxonomy" id="1341695"/>
    <lineage>
        <taxon>Bacteria</taxon>
        <taxon>Bacillati</taxon>
        <taxon>Actinomycetota</taxon>
        <taxon>Actinomycetes</taxon>
        <taxon>Bifidobacteriales</taxon>
        <taxon>Bifidobacteriaceae</taxon>
        <taxon>Bifidobacterium</taxon>
    </lineage>
</organism>
<feature type="domain" description="Fork-head" evidence="7">
    <location>
        <begin position="87"/>
        <end position="176"/>
    </location>
</feature>
<dbReference type="Pfam" id="PF04542">
    <property type="entry name" value="Sigma70_r2"/>
    <property type="match status" value="1"/>
</dbReference>
<dbReference type="CDD" id="cd06171">
    <property type="entry name" value="Sigma70_r4"/>
    <property type="match status" value="1"/>
</dbReference>
<feature type="compositionally biased region" description="Basic and acidic residues" evidence="6">
    <location>
        <begin position="276"/>
        <end position="286"/>
    </location>
</feature>
<proteinExistence type="inferred from homology"/>
<dbReference type="EMBL" id="ATLK01000001">
    <property type="protein sequence ID" value="KFF31434.1"/>
    <property type="molecule type" value="Genomic_DNA"/>
</dbReference>
<dbReference type="PANTHER" id="PTHR43133:SF25">
    <property type="entry name" value="RNA POLYMERASE SIGMA FACTOR RFAY-RELATED"/>
    <property type="match status" value="1"/>
</dbReference>
<dbReference type="PANTHER" id="PTHR43133">
    <property type="entry name" value="RNA POLYMERASE ECF-TYPE SIGMA FACTO"/>
    <property type="match status" value="1"/>
</dbReference>
<evidence type="ECO:0000256" key="4">
    <source>
        <dbReference type="ARBA" id="ARBA00023125"/>
    </source>
</evidence>
<keyword evidence="5" id="KW-0804">Transcription</keyword>
<dbReference type="InterPro" id="IPR036388">
    <property type="entry name" value="WH-like_DNA-bd_sf"/>
</dbReference>
<keyword evidence="2" id="KW-0805">Transcription regulation</keyword>
<dbReference type="Gene3D" id="1.10.10.10">
    <property type="entry name" value="Winged helix-like DNA-binding domain superfamily/Winged helix DNA-binding domain"/>
    <property type="match status" value="1"/>
</dbReference>
<dbReference type="eggNOG" id="COG1595">
    <property type="taxonomic scope" value="Bacteria"/>
</dbReference>
<dbReference type="InterPro" id="IPR014284">
    <property type="entry name" value="RNA_pol_sigma-70_dom"/>
</dbReference>
<evidence type="ECO:0000256" key="1">
    <source>
        <dbReference type="ARBA" id="ARBA00010641"/>
    </source>
</evidence>
<evidence type="ECO:0000313" key="9">
    <source>
        <dbReference type="Proteomes" id="UP000028730"/>
    </source>
</evidence>
<gene>
    <name evidence="8" type="ORF">BBOMB_0788</name>
</gene>
<dbReference type="SUPFAM" id="SSF88946">
    <property type="entry name" value="Sigma2 domain of RNA polymerase sigma factors"/>
    <property type="match status" value="1"/>
</dbReference>
<evidence type="ECO:0000313" key="8">
    <source>
        <dbReference type="EMBL" id="KFF31434.1"/>
    </source>
</evidence>
<reference evidence="8 9" key="1">
    <citation type="journal article" date="2014" name="Appl. Environ. Microbiol.">
        <title>Genomic encyclopedia of type strains of the genus Bifidobacterium.</title>
        <authorList>
            <person name="Milani C."/>
            <person name="Lugli G.A."/>
            <person name="Duranti S."/>
            <person name="Turroni F."/>
            <person name="Bottacini F."/>
            <person name="Mangifesta M."/>
            <person name="Sanchez B."/>
            <person name="Viappiani A."/>
            <person name="Mancabelli L."/>
            <person name="Taminiau B."/>
            <person name="Delcenserie V."/>
            <person name="Barrangou R."/>
            <person name="Margolles A."/>
            <person name="van Sinderen D."/>
            <person name="Ventura M."/>
        </authorList>
    </citation>
    <scope>NUCLEOTIDE SEQUENCE [LARGE SCALE GENOMIC DNA]</scope>
    <source>
        <strain evidence="8 9">DSM 19703</strain>
    </source>
</reference>
<keyword evidence="9" id="KW-1185">Reference proteome</keyword>
<evidence type="ECO:0000256" key="2">
    <source>
        <dbReference type="ARBA" id="ARBA00023015"/>
    </source>
</evidence>
<protein>
    <submittedName>
        <fullName evidence="8">RNA polymerase sigma-70 factor family</fullName>
    </submittedName>
</protein>
<evidence type="ECO:0000259" key="7">
    <source>
        <dbReference type="PROSITE" id="PS50039"/>
    </source>
</evidence>
<dbReference type="GO" id="GO:0043565">
    <property type="term" value="F:sequence-specific DNA binding"/>
    <property type="evidence" value="ECO:0007669"/>
    <property type="project" value="InterPro"/>
</dbReference>
<sequence>MMVTMNVQLRTLGDSHHAKDARLPDSAVSLTSTSPRDASAVSGDAAGSDGDIQIQRKGAANDEDALAEVTKQETVAQRRRRFEELAIPALNVLYRQALKLTNSPEDAQDLVQDSYERGFKAFDSFRPGSNFEAWMTTIERNAYFNQYAKAKRRPQRANDSTGEYDDWDIYDSSSHNSEGLKSAEQEYLDGFAPEEILSALDKLSPERREVFIDTAVDGKSYKQVAAEQGVKIGTVMSRLNRARAQLKQELSSYALEQGYAAGRKDKGEGSGSSRPKSADSRIDGQHAGESADLGADVSVMAASGKADSGKTAG</sequence>
<evidence type="ECO:0000256" key="6">
    <source>
        <dbReference type="SAM" id="MobiDB-lite"/>
    </source>
</evidence>
<dbReference type="Proteomes" id="UP000028730">
    <property type="component" value="Unassembled WGS sequence"/>
</dbReference>